<dbReference type="CDD" id="cd01068">
    <property type="entry name" value="globin_sensor"/>
    <property type="match status" value="1"/>
</dbReference>
<dbReference type="SUPFAM" id="SSF46458">
    <property type="entry name" value="Globin-like"/>
    <property type="match status" value="1"/>
</dbReference>
<feature type="domain" description="Methyl-accepting transducer" evidence="6">
    <location>
        <begin position="217"/>
        <end position="446"/>
    </location>
</feature>
<dbReference type="PRINTS" id="PR00260">
    <property type="entry name" value="CHEMTRNSDUCR"/>
</dbReference>
<dbReference type="InterPro" id="IPR051310">
    <property type="entry name" value="MCP_chemotaxis"/>
</dbReference>
<dbReference type="InterPro" id="IPR004090">
    <property type="entry name" value="Chemotax_Me-accpt_rcpt"/>
</dbReference>
<dbReference type="PANTHER" id="PTHR43531:SF11">
    <property type="entry name" value="METHYL-ACCEPTING CHEMOTAXIS PROTEIN 3"/>
    <property type="match status" value="1"/>
</dbReference>
<keyword evidence="3" id="KW-0807">Transducer</keyword>
<comment type="caution">
    <text evidence="8">The sequence shown here is derived from an EMBL/GenBank/DDBJ whole genome shotgun (WGS) entry which is preliminary data.</text>
</comment>
<keyword evidence="4" id="KW-0175">Coiled coil</keyword>
<evidence type="ECO:0000259" key="6">
    <source>
        <dbReference type="PROSITE" id="PS50111"/>
    </source>
</evidence>
<evidence type="ECO:0000256" key="2">
    <source>
        <dbReference type="ARBA" id="ARBA00029447"/>
    </source>
</evidence>
<name>A0ABU8S2C2_9SPHN</name>
<feature type="domain" description="HAMP" evidence="7">
    <location>
        <begin position="161"/>
        <end position="212"/>
    </location>
</feature>
<evidence type="ECO:0000313" key="8">
    <source>
        <dbReference type="EMBL" id="MEJ5979419.1"/>
    </source>
</evidence>
<dbReference type="InterPro" id="IPR044398">
    <property type="entry name" value="Globin-sensor_dom"/>
</dbReference>
<comment type="similarity">
    <text evidence="2">Belongs to the methyl-accepting chemotaxis (MCP) protein family.</text>
</comment>
<dbReference type="InterPro" id="IPR039379">
    <property type="entry name" value="Protoglobin_sensor_dom"/>
</dbReference>
<evidence type="ECO:0000256" key="3">
    <source>
        <dbReference type="PROSITE-ProRule" id="PRU00284"/>
    </source>
</evidence>
<gene>
    <name evidence="8" type="ORF">WG901_22390</name>
</gene>
<feature type="region of interest" description="Disordered" evidence="5">
    <location>
        <begin position="485"/>
        <end position="508"/>
    </location>
</feature>
<dbReference type="PROSITE" id="PS50111">
    <property type="entry name" value="CHEMOTAXIS_TRANSDUC_2"/>
    <property type="match status" value="1"/>
</dbReference>
<keyword evidence="9" id="KW-1185">Reference proteome</keyword>
<evidence type="ECO:0000256" key="1">
    <source>
        <dbReference type="ARBA" id="ARBA00022500"/>
    </source>
</evidence>
<evidence type="ECO:0000256" key="5">
    <source>
        <dbReference type="SAM" id="MobiDB-lite"/>
    </source>
</evidence>
<protein>
    <submittedName>
        <fullName evidence="8">Methyl-accepting chemotaxis protein</fullName>
    </submittedName>
</protein>
<feature type="coiled-coil region" evidence="4">
    <location>
        <begin position="229"/>
        <end position="256"/>
    </location>
</feature>
<reference evidence="8 9" key="1">
    <citation type="submission" date="2024-03" db="EMBL/GenBank/DDBJ databases">
        <authorList>
            <person name="Jo J.-H."/>
        </authorList>
    </citation>
    <scope>NUCLEOTIDE SEQUENCE [LARGE SCALE GENOMIC DNA]</scope>
    <source>
        <strain evidence="8 9">PS1R-30</strain>
    </source>
</reference>
<evidence type="ECO:0000259" key="7">
    <source>
        <dbReference type="PROSITE" id="PS50885"/>
    </source>
</evidence>
<dbReference type="PROSITE" id="PS50885">
    <property type="entry name" value="HAMP"/>
    <property type="match status" value="1"/>
</dbReference>
<dbReference type="PANTHER" id="PTHR43531">
    <property type="entry name" value="PROTEIN ICFG"/>
    <property type="match status" value="1"/>
</dbReference>
<dbReference type="RefSeq" id="WP_339589359.1">
    <property type="nucleotide sequence ID" value="NZ_JBBHJZ010000008.1"/>
</dbReference>
<keyword evidence="1" id="KW-0145">Chemotaxis</keyword>
<dbReference type="InterPro" id="IPR012292">
    <property type="entry name" value="Globin/Proto"/>
</dbReference>
<proteinExistence type="inferred from homology"/>
<dbReference type="SMART" id="SM00283">
    <property type="entry name" value="MA"/>
    <property type="match status" value="1"/>
</dbReference>
<dbReference type="Gene3D" id="1.10.490.10">
    <property type="entry name" value="Globins"/>
    <property type="match status" value="1"/>
</dbReference>
<dbReference type="SUPFAM" id="SSF58104">
    <property type="entry name" value="Methyl-accepting chemotaxis protein (MCP) signaling domain"/>
    <property type="match status" value="1"/>
</dbReference>
<dbReference type="EMBL" id="JBBHJZ010000008">
    <property type="protein sequence ID" value="MEJ5979419.1"/>
    <property type="molecule type" value="Genomic_DNA"/>
</dbReference>
<dbReference type="InterPro" id="IPR003660">
    <property type="entry name" value="HAMP_dom"/>
</dbReference>
<dbReference type="InterPro" id="IPR009050">
    <property type="entry name" value="Globin-like_sf"/>
</dbReference>
<evidence type="ECO:0000313" key="9">
    <source>
        <dbReference type="Proteomes" id="UP001361239"/>
    </source>
</evidence>
<dbReference type="InterPro" id="IPR004089">
    <property type="entry name" value="MCPsignal_dom"/>
</dbReference>
<organism evidence="8 9">
    <name type="scientific">Novosphingobium anseongense</name>
    <dbReference type="NCBI Taxonomy" id="3133436"/>
    <lineage>
        <taxon>Bacteria</taxon>
        <taxon>Pseudomonadati</taxon>
        <taxon>Pseudomonadota</taxon>
        <taxon>Alphaproteobacteria</taxon>
        <taxon>Sphingomonadales</taxon>
        <taxon>Sphingomonadaceae</taxon>
        <taxon>Novosphingobium</taxon>
    </lineage>
</organism>
<dbReference type="Gene3D" id="1.10.287.950">
    <property type="entry name" value="Methyl-accepting chemotaxis protein"/>
    <property type="match status" value="1"/>
</dbReference>
<dbReference type="Pfam" id="PF11563">
    <property type="entry name" value="Protoglobin"/>
    <property type="match status" value="1"/>
</dbReference>
<dbReference type="Pfam" id="PF00015">
    <property type="entry name" value="MCPsignal"/>
    <property type="match status" value="1"/>
</dbReference>
<dbReference type="Proteomes" id="UP001361239">
    <property type="component" value="Unassembled WGS sequence"/>
</dbReference>
<dbReference type="CDD" id="cd11386">
    <property type="entry name" value="MCP_signal"/>
    <property type="match status" value="1"/>
</dbReference>
<sequence>MNSVNQANSASTRLDFFGISEADYGKFPKLAKQIDKVVTKALDDLYKKIKQTPEVAHFFTSDHVIEHAKSKQIAHWAGLFAGRMGPEYHANAEQIGMVHARIGLEPTWYIGGYASVLERVIKQICGGLIGGTAGATVATLVKVALVDMDIALSAYFKAEEQSRLAVIDQLGQALAEVANGNFSAKLTGLPEAYKQIERDFEAMREGIDGALTAVADGAGRINTGSSEIRQASEDLAQRTERQAASLEETATAMEKLTVGVREAADGAMNMTKVAGEANSEAHTGGQVVGQAVAAMDRIQKSSAEISTIIDVIDGIAFQTNLLALNAGVEAARAGEAGKGFAVVANEVRLLAQRSADAANSIKALINTSVEQVSLGAQLVDKSGTAFEAIAARVGDVDKLATTIAGLAQTQAVNLAQVNAAVRDMDQMTQHNAAMVEQSSAASRSLASEAGELSSLVARFTLSGGARQVTAAPASQSTKSNFALIRQPMPSRPRAAAGNTAISEDWSEF</sequence>
<evidence type="ECO:0000256" key="4">
    <source>
        <dbReference type="SAM" id="Coils"/>
    </source>
</evidence>
<accession>A0ABU8S2C2</accession>